<dbReference type="Proteomes" id="UP001447188">
    <property type="component" value="Unassembled WGS sequence"/>
</dbReference>
<dbReference type="InterPro" id="IPR054293">
    <property type="entry name" value="DUF7029"/>
</dbReference>
<evidence type="ECO:0000256" key="1">
    <source>
        <dbReference type="SAM" id="SignalP"/>
    </source>
</evidence>
<sequence length="605" mass="62627">MRSFVGLSVVLFSALLPFSSAVAINRRAVLVPKSSSNPVVEARRNVLRPINSDAFKSAANLHVRDAVDFSRLDLVSQAELMFGAPGDNGNILLANMTLYAPDGQQIVMMESFEGLTSAVDCKGDDGSMSLTFTSKDAFDAAVEKWGVINEREEDTFLLIANHDGCGPEDQRQAYTISKIANDESTLVTTLTAETAPWSKIAGTFDMNFGTATVAPGARRRLARGFFDDVGDKLGDFADKAGDIAGDALDDVKDIASDVVDGAGQVVDTVKDGVKDAADAAGDVISGVVGDVGDTTLDQEAVFDVAIGQPGQRFNLFTDLISPTPLVVLDCVDCFITGKFKVSGSISVTNFQVQALVLSASPQDFKSTLEVEAKIEASTSAGLPSGLNFSKEVASFPIPGAGIVIPGIFELGAVVSYEVAIESSITGTAIFTFGLVTSVPNTAKIEANLANIAASSSTGFGSTTFSPTFEISSGSATLDVSAVSKPKLTFGVDIVGVGKLEAGLNLSLPKLSASLTAAFDQAGACEQIAGASKTGINVTSDVTIALDLSVNGKFGPGQILDAGTLFEANLLKFQKPLFNKCFPINVPGLGTASAGAAAPTQPATGY</sequence>
<keyword evidence="1" id="KW-0732">Signal</keyword>
<organism evidence="3 4">
    <name type="scientific">Discina gigas</name>
    <dbReference type="NCBI Taxonomy" id="1032678"/>
    <lineage>
        <taxon>Eukaryota</taxon>
        <taxon>Fungi</taxon>
        <taxon>Dikarya</taxon>
        <taxon>Ascomycota</taxon>
        <taxon>Pezizomycotina</taxon>
        <taxon>Pezizomycetes</taxon>
        <taxon>Pezizales</taxon>
        <taxon>Discinaceae</taxon>
        <taxon>Discina</taxon>
    </lineage>
</organism>
<accession>A0ABR3G530</accession>
<evidence type="ECO:0000313" key="4">
    <source>
        <dbReference type="Proteomes" id="UP001447188"/>
    </source>
</evidence>
<evidence type="ECO:0000259" key="2">
    <source>
        <dbReference type="Pfam" id="PF22974"/>
    </source>
</evidence>
<feature type="signal peptide" evidence="1">
    <location>
        <begin position="1"/>
        <end position="21"/>
    </location>
</feature>
<feature type="domain" description="DUF7029" evidence="2">
    <location>
        <begin position="102"/>
        <end position="205"/>
    </location>
</feature>
<evidence type="ECO:0000313" key="3">
    <source>
        <dbReference type="EMBL" id="KAL0630916.1"/>
    </source>
</evidence>
<gene>
    <name evidence="3" type="ORF">Q9L58_010228</name>
</gene>
<protein>
    <recommendedName>
        <fullName evidence="2">DUF7029 domain-containing protein</fullName>
    </recommendedName>
</protein>
<reference evidence="3 4" key="1">
    <citation type="submission" date="2024-02" db="EMBL/GenBank/DDBJ databases">
        <title>Discinaceae phylogenomics.</title>
        <authorList>
            <person name="Dirks A.C."/>
            <person name="James T.Y."/>
        </authorList>
    </citation>
    <scope>NUCLEOTIDE SEQUENCE [LARGE SCALE GENOMIC DNA]</scope>
    <source>
        <strain evidence="3 4">ACD0624</strain>
    </source>
</reference>
<dbReference type="Pfam" id="PF22974">
    <property type="entry name" value="DUF7029"/>
    <property type="match status" value="1"/>
</dbReference>
<feature type="chain" id="PRO_5045398655" description="DUF7029 domain-containing protein" evidence="1">
    <location>
        <begin position="22"/>
        <end position="605"/>
    </location>
</feature>
<dbReference type="EMBL" id="JBBBZM010000342">
    <property type="protein sequence ID" value="KAL0630916.1"/>
    <property type="molecule type" value="Genomic_DNA"/>
</dbReference>
<keyword evidence="4" id="KW-1185">Reference proteome</keyword>
<name>A0ABR3G530_9PEZI</name>
<proteinExistence type="predicted"/>
<comment type="caution">
    <text evidence="3">The sequence shown here is derived from an EMBL/GenBank/DDBJ whole genome shotgun (WGS) entry which is preliminary data.</text>
</comment>